<dbReference type="NCBIfam" id="TIGR01167">
    <property type="entry name" value="LPXTG_anchor"/>
    <property type="match status" value="1"/>
</dbReference>
<feature type="compositionally biased region" description="Basic and acidic residues" evidence="9">
    <location>
        <begin position="577"/>
        <end position="630"/>
    </location>
</feature>
<dbReference type="Pfam" id="PF20678">
    <property type="entry name" value="HV_Gp350_C-term"/>
    <property type="match status" value="1"/>
</dbReference>
<keyword evidence="8" id="KW-0572">Peptidoglycan-anchor</keyword>
<evidence type="ECO:0000256" key="7">
    <source>
        <dbReference type="ARBA" id="ARBA00022737"/>
    </source>
</evidence>
<evidence type="ECO:0000256" key="3">
    <source>
        <dbReference type="ARBA" id="ARBA00022512"/>
    </source>
</evidence>
<dbReference type="SUPFAM" id="SSF52058">
    <property type="entry name" value="L domain-like"/>
    <property type="match status" value="1"/>
</dbReference>
<keyword evidence="6 11" id="KW-0732">Signal</keyword>
<keyword evidence="4" id="KW-0964">Secreted</keyword>
<accession>A0ABX6G8W8</accession>
<evidence type="ECO:0000256" key="5">
    <source>
        <dbReference type="ARBA" id="ARBA00022614"/>
    </source>
</evidence>
<evidence type="ECO:0000256" key="2">
    <source>
        <dbReference type="ARBA" id="ARBA00009432"/>
    </source>
</evidence>
<evidence type="ECO:0000256" key="9">
    <source>
        <dbReference type="SAM" id="MobiDB-lite"/>
    </source>
</evidence>
<feature type="compositionally biased region" description="Basic and acidic residues" evidence="9">
    <location>
        <begin position="638"/>
        <end position="737"/>
    </location>
</feature>
<dbReference type="InterPro" id="IPR001611">
    <property type="entry name" value="Leu-rich_rpt"/>
</dbReference>
<sequence length="794" mass="88419">MKKNNMRALVVATTLAIPFAVYSSPVQAAEKIAENKAGVMVTDRVYNVEIKIYKDQKDEPSMVSQYIKDPKVKIENGKKVVTATVQDSDYFQYLRIEDRNQTGVFHDVKVLSEDKRKNGTKVVQFEIGEFSKRYNMQMHILIPAIGYDHKYQVQFEISDPTANNKETEKPDNNSNAGDKETDHQIDSQNMITDKKLRELVNKKVFNRKDLHTPITKEELLQVKNLFLNTNEILDYSGLKYMPNLKSLTVANAKITDPSFFANLKQLNHLALRGNEIVDVTPLIKMDNLESLDLSNNKITNVAPLTEMKNVKSLYVAGNQIEDVTALAKMGQLDYLNLANNKITNVAPLRSLKNVTYLTLAGNQVEDITPLYALPLKDLVLTRNKVKDLSGIDQLNQLDELWIGKNQIEDVTPLTKMTHLKVLDVPNNELKDITPLSNLVNLQKLDLEANYISDLSPISQLKKLTFLSLVANEIRDVRPVIELSKQAYINIQNQKVFLEDVEVNKEVKVPIYEKDGEISTKIRLKSDGGTYNNGVITWNTLGEKVYEFGVKDPFADTGIFYTGTVIQNVVDKVSGEVTDPKGEVTDPKGEVTDPKGEVTDPKGEVTEPKGEVTDPKGEVTDPKGEVTEPKGEVTGPKGEVTEPKGEVTDPKGEVTDPKGEVTDPKGEVTDPKGEVTEPKGEVTEPKGEVTEPKGEVTEPKGEVTEPKGEVTEPKSEVTEPKGEVTKPKSEVTDPKGEGIDRVNSQITKNNALNKQIVKKEQILPATGHDTNWLSVFGGGLMLIGAYLYRRLKRVN</sequence>
<feature type="region of interest" description="Disordered" evidence="9">
    <location>
        <begin position="159"/>
        <end position="190"/>
    </location>
</feature>
<dbReference type="InterPro" id="IPR037250">
    <property type="entry name" value="NEAT_dom_sf"/>
</dbReference>
<dbReference type="PROSITE" id="PS51450">
    <property type="entry name" value="LRR"/>
    <property type="match status" value="6"/>
</dbReference>
<reference evidence="13 14" key="1">
    <citation type="submission" date="2019-12" db="EMBL/GenBank/DDBJ databases">
        <title>Bacillus toyonensis BV-17 genome.</title>
        <authorList>
            <person name="Chen J."/>
        </authorList>
    </citation>
    <scope>NUCLEOTIDE SEQUENCE [LARGE SCALE GENOMIC DNA]</scope>
    <source>
        <strain evidence="13 14">BV-17</strain>
    </source>
</reference>
<dbReference type="SUPFAM" id="SSF81296">
    <property type="entry name" value="E set domains"/>
    <property type="match status" value="1"/>
</dbReference>
<dbReference type="Gene3D" id="3.80.10.10">
    <property type="entry name" value="Ribonuclease Inhibitor"/>
    <property type="match status" value="2"/>
</dbReference>
<evidence type="ECO:0000256" key="4">
    <source>
        <dbReference type="ARBA" id="ARBA00022525"/>
    </source>
</evidence>
<keyword evidence="14" id="KW-1185">Reference proteome</keyword>
<organism evidence="13 14">
    <name type="scientific">Bacillus toyonensis</name>
    <dbReference type="NCBI Taxonomy" id="155322"/>
    <lineage>
        <taxon>Bacteria</taxon>
        <taxon>Bacillati</taxon>
        <taxon>Bacillota</taxon>
        <taxon>Bacilli</taxon>
        <taxon>Bacillales</taxon>
        <taxon>Bacillaceae</taxon>
        <taxon>Bacillus</taxon>
        <taxon>Bacillus cereus group</taxon>
    </lineage>
</organism>
<dbReference type="PROSITE" id="PS50978">
    <property type="entry name" value="NEAT"/>
    <property type="match status" value="1"/>
</dbReference>
<dbReference type="InterPro" id="IPR003591">
    <property type="entry name" value="Leu-rich_rpt_typical-subtyp"/>
</dbReference>
<feature type="chain" id="PRO_5045580164" evidence="11">
    <location>
        <begin position="29"/>
        <end position="794"/>
    </location>
</feature>
<dbReference type="InterPro" id="IPR006635">
    <property type="entry name" value="NEAT_dom"/>
</dbReference>
<dbReference type="PANTHER" id="PTHR46652:SF3">
    <property type="entry name" value="LEUCINE-RICH REPEAT-CONTAINING PROTEIN 9"/>
    <property type="match status" value="1"/>
</dbReference>
<dbReference type="PANTHER" id="PTHR46652">
    <property type="entry name" value="LEUCINE-RICH REPEAT AND IQ DOMAIN-CONTAINING PROTEIN 1-RELATED"/>
    <property type="match status" value="1"/>
</dbReference>
<dbReference type="InterPro" id="IPR014755">
    <property type="entry name" value="Cu-Rt/internalin_Ig-like"/>
</dbReference>
<evidence type="ECO:0000259" key="12">
    <source>
        <dbReference type="PROSITE" id="PS50978"/>
    </source>
</evidence>
<dbReference type="InterPro" id="IPR050836">
    <property type="entry name" value="SDS22/Internalin_LRR"/>
</dbReference>
<dbReference type="Gene3D" id="2.60.40.1850">
    <property type="match status" value="1"/>
</dbReference>
<protein>
    <submittedName>
        <fullName evidence="13">LPXTG cell wall anchor domain-containing protein</fullName>
    </submittedName>
</protein>
<feature type="region of interest" description="Disordered" evidence="9">
    <location>
        <begin position="575"/>
        <end position="737"/>
    </location>
</feature>
<keyword evidence="5" id="KW-0433">Leucine-rich repeat</keyword>
<dbReference type="InterPro" id="IPR019931">
    <property type="entry name" value="LPXTG_anchor"/>
</dbReference>
<keyword evidence="10" id="KW-1133">Transmembrane helix</keyword>
<proteinExistence type="inferred from homology"/>
<comment type="subcellular location">
    <subcellularLocation>
        <location evidence="1">Secreted</location>
        <location evidence="1">Cell wall</location>
        <topology evidence="1">Peptidoglycan-anchor</topology>
    </subcellularLocation>
</comment>
<dbReference type="InterPro" id="IPR025875">
    <property type="entry name" value="Leu-rich_rpt_4"/>
</dbReference>
<keyword evidence="7" id="KW-0677">Repeat</keyword>
<evidence type="ECO:0000256" key="10">
    <source>
        <dbReference type="SAM" id="Phobius"/>
    </source>
</evidence>
<evidence type="ECO:0000313" key="13">
    <source>
        <dbReference type="EMBL" id="QHA18309.1"/>
    </source>
</evidence>
<dbReference type="Pfam" id="PF12799">
    <property type="entry name" value="LRR_4"/>
    <property type="match status" value="3"/>
</dbReference>
<dbReference type="SUPFAM" id="SSF158911">
    <property type="entry name" value="NEAT domain-like"/>
    <property type="match status" value="1"/>
</dbReference>
<dbReference type="Proteomes" id="UP000440820">
    <property type="component" value="Chromosome"/>
</dbReference>
<comment type="similarity">
    <text evidence="2">Belongs to the internalin family.</text>
</comment>
<dbReference type="Pfam" id="PF00746">
    <property type="entry name" value="Gram_pos_anchor"/>
    <property type="match status" value="1"/>
</dbReference>
<gene>
    <name evidence="13" type="ORF">GPA05_15245</name>
</gene>
<evidence type="ECO:0000256" key="6">
    <source>
        <dbReference type="ARBA" id="ARBA00022729"/>
    </source>
</evidence>
<keyword evidence="10" id="KW-0472">Membrane</keyword>
<keyword evidence="10" id="KW-0812">Transmembrane</keyword>
<dbReference type="CDD" id="cd06920">
    <property type="entry name" value="NEAT"/>
    <property type="match status" value="1"/>
</dbReference>
<feature type="transmembrane region" description="Helical" evidence="10">
    <location>
        <begin position="770"/>
        <end position="787"/>
    </location>
</feature>
<evidence type="ECO:0000313" key="14">
    <source>
        <dbReference type="Proteomes" id="UP000440820"/>
    </source>
</evidence>
<feature type="domain" description="NEAT" evidence="12">
    <location>
        <begin position="41"/>
        <end position="165"/>
    </location>
</feature>
<dbReference type="EMBL" id="CP047044">
    <property type="protein sequence ID" value="QHA18309.1"/>
    <property type="molecule type" value="Genomic_DNA"/>
</dbReference>
<feature type="compositionally biased region" description="Basic and acidic residues" evidence="9">
    <location>
        <begin position="165"/>
        <end position="185"/>
    </location>
</feature>
<dbReference type="Gene3D" id="2.60.40.1220">
    <property type="match status" value="1"/>
</dbReference>
<dbReference type="InterPro" id="IPR014756">
    <property type="entry name" value="Ig_E-set"/>
</dbReference>
<feature type="signal peptide" evidence="11">
    <location>
        <begin position="1"/>
        <end position="28"/>
    </location>
</feature>
<dbReference type="SMART" id="SM00365">
    <property type="entry name" value="LRR_SD22"/>
    <property type="match status" value="8"/>
</dbReference>
<dbReference type="SMART" id="SM00369">
    <property type="entry name" value="LRR_TYP"/>
    <property type="match status" value="5"/>
</dbReference>
<dbReference type="InterPro" id="IPR032675">
    <property type="entry name" value="LRR_dom_sf"/>
</dbReference>
<dbReference type="Gene3D" id="1.20.5.340">
    <property type="match status" value="1"/>
</dbReference>
<evidence type="ECO:0000256" key="8">
    <source>
        <dbReference type="ARBA" id="ARBA00023088"/>
    </source>
</evidence>
<dbReference type="Pfam" id="PF05031">
    <property type="entry name" value="NEAT"/>
    <property type="match status" value="1"/>
</dbReference>
<keyword evidence="3" id="KW-0134">Cell wall</keyword>
<evidence type="ECO:0000256" key="11">
    <source>
        <dbReference type="SAM" id="SignalP"/>
    </source>
</evidence>
<evidence type="ECO:0000256" key="1">
    <source>
        <dbReference type="ARBA" id="ARBA00004168"/>
    </source>
</evidence>
<name>A0ABX6G8W8_9BACI</name>
<dbReference type="SMART" id="SM00725">
    <property type="entry name" value="NEAT"/>
    <property type="match status" value="1"/>
</dbReference>